<name>A0A645B7R7_9ZZZZ</name>
<accession>A0A645B7R7</accession>
<comment type="caution">
    <text evidence="1">The sequence shown here is derived from an EMBL/GenBank/DDBJ whole genome shotgun (WGS) entry which is preliminary data.</text>
</comment>
<evidence type="ECO:0000313" key="1">
    <source>
        <dbReference type="EMBL" id="MPM59203.1"/>
    </source>
</evidence>
<gene>
    <name evidence="1" type="ORF">SDC9_106043</name>
</gene>
<reference evidence="1" key="1">
    <citation type="submission" date="2019-08" db="EMBL/GenBank/DDBJ databases">
        <authorList>
            <person name="Kucharzyk K."/>
            <person name="Murdoch R.W."/>
            <person name="Higgins S."/>
            <person name="Loffler F."/>
        </authorList>
    </citation>
    <scope>NUCLEOTIDE SEQUENCE</scope>
</reference>
<sequence>MNAPMVLTDKVLPKEIKNYVLADVTKEAKLFALGGEAVVTNDIVNYIKANKGQGSETQNPEIPPANPEVPPVNPEVPPVNPGVPGGGIGVPTEPVKVNSAYLKDDSGDIVNGTIVNGQNGQSGEVTINIPSNFNGKFTEIMVSTSKNIQSAVIGPKSISEEKMKEIYSDRRNMNLITYLRKEMQLDLEEDGLSPASVKLLNYTTIKLIADDNSSVTYTLIIN</sequence>
<dbReference type="AlphaFoldDB" id="A0A645B7R7"/>
<protein>
    <submittedName>
        <fullName evidence="1">Uncharacterized protein</fullName>
    </submittedName>
</protein>
<dbReference type="EMBL" id="VSSQ01017170">
    <property type="protein sequence ID" value="MPM59203.1"/>
    <property type="molecule type" value="Genomic_DNA"/>
</dbReference>
<proteinExistence type="predicted"/>
<organism evidence="1">
    <name type="scientific">bioreactor metagenome</name>
    <dbReference type="NCBI Taxonomy" id="1076179"/>
    <lineage>
        <taxon>unclassified sequences</taxon>
        <taxon>metagenomes</taxon>
        <taxon>ecological metagenomes</taxon>
    </lineage>
</organism>